<feature type="domain" description="Fibronectin type-III" evidence="3">
    <location>
        <begin position="538"/>
        <end position="647"/>
    </location>
</feature>
<dbReference type="InterPro" id="IPR003961">
    <property type="entry name" value="FN3_dom"/>
</dbReference>
<dbReference type="EMBL" id="BSXW01001201">
    <property type="protein sequence ID" value="GMF34611.1"/>
    <property type="molecule type" value="Genomic_DNA"/>
</dbReference>
<dbReference type="InterPro" id="IPR050964">
    <property type="entry name" value="Striated_Muscle_Regulatory"/>
</dbReference>
<dbReference type="InterPro" id="IPR036116">
    <property type="entry name" value="FN3_sf"/>
</dbReference>
<feature type="compositionally biased region" description="Polar residues" evidence="2">
    <location>
        <begin position="1136"/>
        <end position="1150"/>
    </location>
</feature>
<dbReference type="SUPFAM" id="SSF49265">
    <property type="entry name" value="Fibronectin type III"/>
    <property type="match status" value="8"/>
</dbReference>
<dbReference type="Pfam" id="PF00041">
    <property type="entry name" value="fn3"/>
    <property type="match status" value="2"/>
</dbReference>
<evidence type="ECO:0000256" key="1">
    <source>
        <dbReference type="ARBA" id="ARBA00022737"/>
    </source>
</evidence>
<proteinExistence type="predicted"/>
<keyword evidence="5" id="KW-1185">Reference proteome</keyword>
<evidence type="ECO:0000259" key="3">
    <source>
        <dbReference type="PROSITE" id="PS50853"/>
    </source>
</evidence>
<feature type="region of interest" description="Disordered" evidence="2">
    <location>
        <begin position="1136"/>
        <end position="1155"/>
    </location>
</feature>
<dbReference type="OrthoDB" id="504170at2759"/>
<feature type="domain" description="Fibronectin type-III" evidence="3">
    <location>
        <begin position="651"/>
        <end position="765"/>
    </location>
</feature>
<dbReference type="InterPro" id="IPR013783">
    <property type="entry name" value="Ig-like_fold"/>
</dbReference>
<feature type="domain" description="Fibronectin type-III" evidence="3">
    <location>
        <begin position="1640"/>
        <end position="1762"/>
    </location>
</feature>
<feature type="domain" description="Fibronectin type-III" evidence="3">
    <location>
        <begin position="1531"/>
        <end position="1639"/>
    </location>
</feature>
<evidence type="ECO:0000313" key="5">
    <source>
        <dbReference type="Proteomes" id="UP001165083"/>
    </source>
</evidence>
<accession>A0A9W6XAF5</accession>
<sequence>MIQPTVSAVQKLTILAAGTFTLSFRGAATSTLTAGATAASVGASTLANLKSALEAVTSIGTVDVSSAATVLAVNAEFQITFTALPGALPLLNPTPGTVASITEVRAGTTNFRKEVVVFSCQATAGKVRFTYSGQNADVTFAAALTDVETSLLALFDVEAESISVSSVPAQTVLCSTTAPSDITVAFHRVYGDITLGVAKVVDGVSDATITFNTDASIDGVYNDDPGLTMSGTFQVGYQDQYTRPLNAESSADQLRYALEDLDTIETVGVTRDKSYQVLPGKVDVTEGEIFVTCSAGETCSFYSAAYGLPGYMVRIGGDWYTVRTDLASPGLHKTRLYLGDLNGREVGYLGASQTAVTVYEWTKGYVWTVDMLSVASPLSYMRAKVPRLFPSDARVQIFGSACDKCYYLPTQTSKKLVMGHQYYIEVYAYNSNGKGDVPLGGPISAIPSQVPAAPSNVNLAVVSGKEIEVFFSPPPLGTTNVSPNFNNDISSYIVQWDVTSTFKHGRQICSNCATSLNGVLLTVTTSLSNLLTQNSKFTIADDSCVLVVDSVPNAVTVQVTAGLGCANFNGQSYSLYYYTFPPKTISGAAIQGSPPFRYVIPSLTPSKTYYVRVAAVNSVPAQLISLSGEPPDNRQWSYPLSATTADRVPDPPLSVFFSPLSATTLELQIQPSTRDGMGTSGAGITSFWIDVDTVSTFASATKSAPIEVLVSSGSIPELYSGGPRVYYLTGLSTGTRYFAQVKAVNSIGYSRATIAPNSQIPTRHPDGPANVKVSTLTTASAPIDSATVTWQKPTNIGGLALSDYKVEWWRLASRPEIQTIELKWTSAPSAAPFKLSFGGLTTSSLSMDISADNLRFALMSLASITSVPIGHIEVSRSAVNIVQGYQWSVTFDNVNVNSGNQPELQFFQNPADINGGSGVMGRVFEVQPGITPPSGTSFPGKQEVQVLVTYHASTIVGGYFRLSYKGSAWTNFLSATVSAVNLKLALEALPTIGVVSVTSETMLLSGAAWSIGRVWTITFESNVGNLAPLIVDSSKITPAAAFVGVKDGDNAVDTTGTLCLPDGTSGCPGSWPVALQNLKQGLAPAKTIAQLATLGEAAMDYGYYETLDSSTTSYTISNLTPGLTYLVSVASKNSQGVGARTPSSPTQVTPPLQVPGPPTNVSVDVNPGVSTQLVATWTAPASDGGSPVWMYRVEYDASSLFTARGQQDQWCPTAPTPAIWRVETTRTSAVSTSAISSGYFRLELTRRNIVEVSDPIPWNAVAEASDEASSVTNLGSGVFCTTAIAACTSTAAFPFGQLEKSGSMQSKVSQFTQLANGVEVTRSAMAADGGYAWTITFLDGGDDFSLVARNINLACNVAFANCAATYDVDIHKIRSGVMPSTCTDNHVIPDNGVLNKGQFYYVRVFAYNQIGFGEPSLAAAPQKPMVVPGAPTGVTLAVLTVSELVVLFNAPDDNGGDTVTGYEVQWATDNAFITPSSALLQLTTGMSSPYKRIISSLTKGTRYYVRVRARNSQGFGAFQVSSPVSQQPYTTPSSPTQVVLGVTSATMLTVGWAPPTDDGGDTVSGYVVQWDVAATFDSLAVGASTTATINDPTQCSYTITLLTPGTRYYVRVFAKNLGGKGTPQTSTPASIIPATTRPGKPNSLAAAATSTTGQLQVVWQPPRVPAHGIPCAGTFQSPQSCPILGGLDMVFGGVSLESYLVQYADSSDFSLAKESSVTTTSAIISGLESGKAYYVRVLTVNSQGLNSDFCMRANSQSFLCPDHLVLEDGSVITGDFVSATPK</sequence>
<evidence type="ECO:0000313" key="4">
    <source>
        <dbReference type="EMBL" id="GMF34611.1"/>
    </source>
</evidence>
<evidence type="ECO:0000256" key="2">
    <source>
        <dbReference type="SAM" id="MobiDB-lite"/>
    </source>
</evidence>
<dbReference type="PANTHER" id="PTHR13817">
    <property type="entry name" value="TITIN"/>
    <property type="match status" value="1"/>
</dbReference>
<dbReference type="PROSITE" id="PS50853">
    <property type="entry name" value="FN3"/>
    <property type="match status" value="6"/>
</dbReference>
<feature type="domain" description="Fibronectin type-III" evidence="3">
    <location>
        <begin position="1430"/>
        <end position="1529"/>
    </location>
</feature>
<name>A0A9W6XAF5_9STRA</name>
<organism evidence="4 5">
    <name type="scientific">Phytophthora lilii</name>
    <dbReference type="NCBI Taxonomy" id="2077276"/>
    <lineage>
        <taxon>Eukaryota</taxon>
        <taxon>Sar</taxon>
        <taxon>Stramenopiles</taxon>
        <taxon>Oomycota</taxon>
        <taxon>Peronosporomycetes</taxon>
        <taxon>Peronosporales</taxon>
        <taxon>Peronosporaceae</taxon>
        <taxon>Phytophthora</taxon>
    </lineage>
</organism>
<protein>
    <submittedName>
        <fullName evidence="4">Unnamed protein product</fullName>
    </submittedName>
</protein>
<reference evidence="4" key="1">
    <citation type="submission" date="2023-04" db="EMBL/GenBank/DDBJ databases">
        <title>Phytophthora lilii NBRC 32176.</title>
        <authorList>
            <person name="Ichikawa N."/>
            <person name="Sato H."/>
            <person name="Tonouchi N."/>
        </authorList>
    </citation>
    <scope>NUCLEOTIDE SEQUENCE</scope>
    <source>
        <strain evidence="4">NBRC 32176</strain>
    </source>
</reference>
<dbReference type="PANTHER" id="PTHR13817:SF73">
    <property type="entry name" value="FIBRONECTIN TYPE-III DOMAIN-CONTAINING PROTEIN"/>
    <property type="match status" value="1"/>
</dbReference>
<feature type="domain" description="Fibronectin type-III" evidence="3">
    <location>
        <begin position="1157"/>
        <end position="1255"/>
    </location>
</feature>
<comment type="caution">
    <text evidence="4">The sequence shown here is derived from an EMBL/GenBank/DDBJ whole genome shotgun (WGS) entry which is preliminary data.</text>
</comment>
<dbReference type="Proteomes" id="UP001165083">
    <property type="component" value="Unassembled WGS sequence"/>
</dbReference>
<dbReference type="SMART" id="SM00060">
    <property type="entry name" value="FN3"/>
    <property type="match status" value="7"/>
</dbReference>
<keyword evidence="1" id="KW-0677">Repeat</keyword>
<dbReference type="CDD" id="cd00063">
    <property type="entry name" value="FN3"/>
    <property type="match status" value="6"/>
</dbReference>
<dbReference type="Gene3D" id="2.60.40.10">
    <property type="entry name" value="Immunoglobulins"/>
    <property type="match status" value="7"/>
</dbReference>
<gene>
    <name evidence="4" type="ORF">Plil01_001474800</name>
</gene>